<name>A0A9P0DAI7_PHACE</name>
<feature type="domain" description="Homeobox" evidence="13">
    <location>
        <begin position="104"/>
        <end position="164"/>
    </location>
</feature>
<protein>
    <submittedName>
        <fullName evidence="15">Uncharacterized protein</fullName>
    </submittedName>
</protein>
<sequence length="422" mass="46404">MLPACSNNSFPFYGPGGSKPRVATPDVENRIEQYKRENPSIFSWEIRDRLVKEGICDRSTAPSVSAISRLLRGKGGELDTDGDKSSENEGGSDCESEPGIPLKRKQRRSRTTFTAHQLDELEKAFERTQYPDIYTREELAQRTKLTEARIQVWFSNRRARLRKQMASSSSSYNHLGVVGGPYSAPSTPYATSLGQGIGESNFSGAAATATSSANHITDLYASHITHSTSPNLPLPEVKWEHPLAQNPYPSHPLYSTANLMSNTHPTAHAHPSAHAHPGTPPHLVADGLQAVQTLPQQTEMQEYEDSKERSDESNVHHSGSPLGQQEYEDLTPANTMANLMANGNSNEPPSCTDPTPLQHLPPHQWHPMSPSHQLRTLSPTALGQPMAQGLGGFAQNGMQHGMHGYHHQAPKGFGHQPFYGWY</sequence>
<dbReference type="GO" id="GO:0000981">
    <property type="term" value="F:DNA-binding transcription factor activity, RNA polymerase II-specific"/>
    <property type="evidence" value="ECO:0007669"/>
    <property type="project" value="InterPro"/>
</dbReference>
<keyword evidence="5" id="KW-0805">Transcription regulation</keyword>
<comment type="similarity">
    <text evidence="2">Belongs to the paired homeobox family.</text>
</comment>
<evidence type="ECO:0000256" key="4">
    <source>
        <dbReference type="ARBA" id="ARBA00022724"/>
    </source>
</evidence>
<comment type="subcellular location">
    <subcellularLocation>
        <location evidence="1 10 11">Nucleus</location>
    </subcellularLocation>
</comment>
<feature type="region of interest" description="Disordered" evidence="12">
    <location>
        <begin position="254"/>
        <end position="284"/>
    </location>
</feature>
<dbReference type="GO" id="GO:0009791">
    <property type="term" value="P:post-embryonic development"/>
    <property type="evidence" value="ECO:0007669"/>
    <property type="project" value="UniProtKB-ARBA"/>
</dbReference>
<feature type="compositionally biased region" description="Low complexity" evidence="12">
    <location>
        <begin position="354"/>
        <end position="367"/>
    </location>
</feature>
<dbReference type="InterPro" id="IPR001356">
    <property type="entry name" value="HD"/>
</dbReference>
<feature type="compositionally biased region" description="Polar residues" evidence="12">
    <location>
        <begin position="332"/>
        <end position="353"/>
    </location>
</feature>
<keyword evidence="9 10" id="KW-0539">Nucleus</keyword>
<dbReference type="InterPro" id="IPR036388">
    <property type="entry name" value="WH-like_DNA-bd_sf"/>
</dbReference>
<evidence type="ECO:0000313" key="15">
    <source>
        <dbReference type="EMBL" id="CAH1118638.1"/>
    </source>
</evidence>
<dbReference type="Pfam" id="PF00292">
    <property type="entry name" value="PAX"/>
    <property type="match status" value="1"/>
</dbReference>
<dbReference type="Proteomes" id="UP001153737">
    <property type="component" value="Chromosome 11"/>
</dbReference>
<reference evidence="15" key="1">
    <citation type="submission" date="2022-01" db="EMBL/GenBank/DDBJ databases">
        <authorList>
            <person name="King R."/>
        </authorList>
    </citation>
    <scope>NUCLEOTIDE SEQUENCE</scope>
</reference>
<evidence type="ECO:0000256" key="9">
    <source>
        <dbReference type="ARBA" id="ARBA00023242"/>
    </source>
</evidence>
<keyword evidence="8" id="KW-0804">Transcription</keyword>
<dbReference type="OrthoDB" id="3225452at2759"/>
<evidence type="ECO:0000256" key="7">
    <source>
        <dbReference type="ARBA" id="ARBA00023155"/>
    </source>
</evidence>
<dbReference type="CDD" id="cd00086">
    <property type="entry name" value="homeodomain"/>
    <property type="match status" value="1"/>
</dbReference>
<dbReference type="InterPro" id="IPR043565">
    <property type="entry name" value="PAX_fam"/>
</dbReference>
<evidence type="ECO:0000256" key="11">
    <source>
        <dbReference type="RuleBase" id="RU000682"/>
    </source>
</evidence>
<dbReference type="Pfam" id="PF00046">
    <property type="entry name" value="Homeodomain"/>
    <property type="match status" value="1"/>
</dbReference>
<feature type="DNA-binding region" description="Homeobox" evidence="10">
    <location>
        <begin position="106"/>
        <end position="165"/>
    </location>
</feature>
<dbReference type="Gene3D" id="1.10.10.10">
    <property type="entry name" value="Winged helix-like DNA-binding domain superfamily/Winged helix DNA-binding domain"/>
    <property type="match status" value="1"/>
</dbReference>
<dbReference type="InterPro" id="IPR009057">
    <property type="entry name" value="Homeodomain-like_sf"/>
</dbReference>
<dbReference type="PANTHER" id="PTHR45636:SF49">
    <property type="entry name" value="PAIRED BOX PROTEIN 3 HOMOLOG"/>
    <property type="match status" value="1"/>
</dbReference>
<reference evidence="15" key="2">
    <citation type="submission" date="2022-10" db="EMBL/GenBank/DDBJ databases">
        <authorList>
            <consortium name="ENA_rothamsted_submissions"/>
            <consortium name="culmorum"/>
            <person name="King R."/>
        </authorList>
    </citation>
    <scope>NUCLEOTIDE SEQUENCE</scope>
</reference>
<keyword evidence="6 10" id="KW-0238">DNA-binding</keyword>
<accession>A0A9P0DAI7</accession>
<dbReference type="InterPro" id="IPR017970">
    <property type="entry name" value="Homeobox_CS"/>
</dbReference>
<evidence type="ECO:0000256" key="8">
    <source>
        <dbReference type="ARBA" id="ARBA00023163"/>
    </source>
</evidence>
<dbReference type="SMART" id="SM00351">
    <property type="entry name" value="PAX"/>
    <property type="match status" value="1"/>
</dbReference>
<feature type="compositionally biased region" description="Polar residues" evidence="12">
    <location>
        <begin position="1"/>
        <end position="10"/>
    </location>
</feature>
<dbReference type="FunFam" id="1.10.10.60:FF:000035">
    <property type="entry name" value="paired box protein Pax-3 isoform X2"/>
    <property type="match status" value="1"/>
</dbReference>
<dbReference type="PROSITE" id="PS51057">
    <property type="entry name" value="PAIRED_2"/>
    <property type="match status" value="1"/>
</dbReference>
<evidence type="ECO:0000259" key="13">
    <source>
        <dbReference type="PROSITE" id="PS50071"/>
    </source>
</evidence>
<keyword evidence="7 10" id="KW-0371">Homeobox</keyword>
<evidence type="ECO:0000256" key="5">
    <source>
        <dbReference type="ARBA" id="ARBA00023015"/>
    </source>
</evidence>
<dbReference type="GO" id="GO:0000978">
    <property type="term" value="F:RNA polymerase II cis-regulatory region sequence-specific DNA binding"/>
    <property type="evidence" value="ECO:0007669"/>
    <property type="project" value="TreeGrafter"/>
</dbReference>
<dbReference type="FunFam" id="1.10.10.10:FF:000003">
    <property type="entry name" value="Paired box protein Pax-6"/>
    <property type="match status" value="1"/>
</dbReference>
<feature type="domain" description="Paired" evidence="14">
    <location>
        <begin position="1"/>
        <end position="74"/>
    </location>
</feature>
<evidence type="ECO:0000313" key="16">
    <source>
        <dbReference type="Proteomes" id="UP001153737"/>
    </source>
</evidence>
<feature type="region of interest" description="Disordered" evidence="12">
    <location>
        <begin position="299"/>
        <end position="376"/>
    </location>
</feature>
<feature type="compositionally biased region" description="Basic and acidic residues" evidence="12">
    <location>
        <begin position="74"/>
        <end position="87"/>
    </location>
</feature>
<keyword evidence="16" id="KW-1185">Reference proteome</keyword>
<proteinExistence type="inferred from homology"/>
<feature type="compositionally biased region" description="Basic and acidic residues" evidence="12">
    <location>
        <begin position="304"/>
        <end position="315"/>
    </location>
</feature>
<dbReference type="PROSITE" id="PS50071">
    <property type="entry name" value="HOMEOBOX_2"/>
    <property type="match status" value="1"/>
</dbReference>
<dbReference type="PROSITE" id="PS00027">
    <property type="entry name" value="HOMEOBOX_1"/>
    <property type="match status" value="1"/>
</dbReference>
<keyword evidence="3" id="KW-0217">Developmental protein</keyword>
<dbReference type="PANTHER" id="PTHR45636">
    <property type="entry name" value="PAIRED BOX PROTEIN PAX-6-RELATED-RELATED"/>
    <property type="match status" value="1"/>
</dbReference>
<dbReference type="AlphaFoldDB" id="A0A9P0DAI7"/>
<feature type="region of interest" description="Disordered" evidence="12">
    <location>
        <begin position="72"/>
        <end position="111"/>
    </location>
</feature>
<evidence type="ECO:0000256" key="3">
    <source>
        <dbReference type="ARBA" id="ARBA00022473"/>
    </source>
</evidence>
<evidence type="ECO:0000256" key="6">
    <source>
        <dbReference type="ARBA" id="ARBA00023125"/>
    </source>
</evidence>
<dbReference type="SUPFAM" id="SSF46689">
    <property type="entry name" value="Homeodomain-like"/>
    <property type="match status" value="2"/>
</dbReference>
<dbReference type="Gene3D" id="1.10.10.60">
    <property type="entry name" value="Homeodomain-like"/>
    <property type="match status" value="1"/>
</dbReference>
<evidence type="ECO:0000259" key="14">
    <source>
        <dbReference type="PROSITE" id="PS51057"/>
    </source>
</evidence>
<organism evidence="15 16">
    <name type="scientific">Phaedon cochleariae</name>
    <name type="common">Mustard beetle</name>
    <dbReference type="NCBI Taxonomy" id="80249"/>
    <lineage>
        <taxon>Eukaryota</taxon>
        <taxon>Metazoa</taxon>
        <taxon>Ecdysozoa</taxon>
        <taxon>Arthropoda</taxon>
        <taxon>Hexapoda</taxon>
        <taxon>Insecta</taxon>
        <taxon>Pterygota</taxon>
        <taxon>Neoptera</taxon>
        <taxon>Endopterygota</taxon>
        <taxon>Coleoptera</taxon>
        <taxon>Polyphaga</taxon>
        <taxon>Cucujiformia</taxon>
        <taxon>Chrysomeloidea</taxon>
        <taxon>Chrysomelidae</taxon>
        <taxon>Chrysomelinae</taxon>
        <taxon>Chrysomelini</taxon>
        <taxon>Phaedon</taxon>
    </lineage>
</organism>
<dbReference type="InterPro" id="IPR001523">
    <property type="entry name" value="Paired_dom"/>
</dbReference>
<feature type="compositionally biased region" description="Low complexity" evidence="12">
    <location>
        <begin position="263"/>
        <end position="277"/>
    </location>
</feature>
<dbReference type="GO" id="GO:0005634">
    <property type="term" value="C:nucleus"/>
    <property type="evidence" value="ECO:0007669"/>
    <property type="project" value="UniProtKB-SubCell"/>
</dbReference>
<evidence type="ECO:0000256" key="10">
    <source>
        <dbReference type="PROSITE-ProRule" id="PRU00108"/>
    </source>
</evidence>
<keyword evidence="4" id="KW-0563">Paired box</keyword>
<feature type="region of interest" description="Disordered" evidence="12">
    <location>
        <begin position="1"/>
        <end position="23"/>
    </location>
</feature>
<evidence type="ECO:0000256" key="12">
    <source>
        <dbReference type="SAM" id="MobiDB-lite"/>
    </source>
</evidence>
<evidence type="ECO:0000256" key="2">
    <source>
        <dbReference type="ARBA" id="ARBA00005733"/>
    </source>
</evidence>
<gene>
    <name evidence="15" type="ORF">PHAECO_LOCUS2585</name>
</gene>
<dbReference type="EMBL" id="OU896717">
    <property type="protein sequence ID" value="CAH1118638.1"/>
    <property type="molecule type" value="Genomic_DNA"/>
</dbReference>
<dbReference type="SMART" id="SM00389">
    <property type="entry name" value="HOX"/>
    <property type="match status" value="1"/>
</dbReference>
<evidence type="ECO:0000256" key="1">
    <source>
        <dbReference type="ARBA" id="ARBA00004123"/>
    </source>
</evidence>